<dbReference type="PANTHER" id="PTHR40254:SF1">
    <property type="entry name" value="BLR0577 PROTEIN"/>
    <property type="match status" value="1"/>
</dbReference>
<dbReference type="Gene3D" id="3.50.50.60">
    <property type="entry name" value="FAD/NAD(P)-binding domain"/>
    <property type="match status" value="1"/>
</dbReference>
<dbReference type="InterPro" id="IPR052189">
    <property type="entry name" value="L-asp_N-monooxygenase_NS-form"/>
</dbReference>
<dbReference type="Proteomes" id="UP000319852">
    <property type="component" value="Chromosome"/>
</dbReference>
<sequence>MPLVDIRANAIDRVREAPNRPLRVAVIGCGPKGLLSIQQLTKQLESGDTGRPLSVTIFEPAEFPGAGLVYEPRQPHYLRMNFAAEHINVWQCEEDGPSLLNWLRRSYPEFAATGLFVPRALVGKYLHDCYLAIVERLEKRAHLARIKEQVVDLVDTATGWRVVTGSRQGVREFDEVLLTVGHEGWRSSAVAGREIGVFDIPHVYPTNIQLSPAMAPAQSHIAIRGIGLTAIDAILALTEGRGGKFRQTNHALVYEPLGDEPATVYPYSRSGRPMLAKPNTHQMSIPDLEGLWEHYAGGLATLATRDRPLHFKDEIWPTVESAAKAALCAVGGSGALEWFESWLHCCPNGDEFRNQLSASVEVAMGRVVPDAAWAMGEAWRQLYPTLVDLVSHDGMTKDSWPHFRALAAEMERVAFGPPVENCLKFLALIDCGLVCLTLLQGTVAACESGCRELRTVRGRRNARIDCHVNAVLPSPLASNPRGPLSSLAQRGKLVHHDSGCGYQIDRFGCPIAADGQSLCGVTLVGRPTEGAVLGNDTLNPGLHHGPSLWAKNIFEQLQRIERSTL</sequence>
<evidence type="ECO:0000313" key="3">
    <source>
        <dbReference type="Proteomes" id="UP000319852"/>
    </source>
</evidence>
<organism evidence="2 3">
    <name type="scientific">Adhaeretor mobilis</name>
    <dbReference type="NCBI Taxonomy" id="1930276"/>
    <lineage>
        <taxon>Bacteria</taxon>
        <taxon>Pseudomonadati</taxon>
        <taxon>Planctomycetota</taxon>
        <taxon>Planctomycetia</taxon>
        <taxon>Pirellulales</taxon>
        <taxon>Lacipirellulaceae</taxon>
        <taxon>Adhaeretor</taxon>
    </lineage>
</organism>
<accession>A0A517MX60</accession>
<name>A0A517MX60_9BACT</name>
<evidence type="ECO:0000259" key="1">
    <source>
        <dbReference type="Pfam" id="PF13454"/>
    </source>
</evidence>
<keyword evidence="3" id="KW-1185">Reference proteome</keyword>
<dbReference type="InterPro" id="IPR036188">
    <property type="entry name" value="FAD/NAD-bd_sf"/>
</dbReference>
<dbReference type="SUPFAM" id="SSF51905">
    <property type="entry name" value="FAD/NAD(P)-binding domain"/>
    <property type="match status" value="1"/>
</dbReference>
<dbReference type="Pfam" id="PF13454">
    <property type="entry name" value="NAD_binding_9"/>
    <property type="match status" value="1"/>
</dbReference>
<dbReference type="PANTHER" id="PTHR40254">
    <property type="entry name" value="BLR0577 PROTEIN"/>
    <property type="match status" value="1"/>
</dbReference>
<dbReference type="AlphaFoldDB" id="A0A517MX60"/>
<dbReference type="KEGG" id="amob:HG15A2_27840"/>
<dbReference type="RefSeq" id="WP_145060681.1">
    <property type="nucleotide sequence ID" value="NZ_CP036263.1"/>
</dbReference>
<dbReference type="EMBL" id="CP036263">
    <property type="protein sequence ID" value="QDS99461.1"/>
    <property type="molecule type" value="Genomic_DNA"/>
</dbReference>
<reference evidence="2 3" key="1">
    <citation type="submission" date="2019-02" db="EMBL/GenBank/DDBJ databases">
        <title>Deep-cultivation of Planctomycetes and their phenomic and genomic characterization uncovers novel biology.</title>
        <authorList>
            <person name="Wiegand S."/>
            <person name="Jogler M."/>
            <person name="Boedeker C."/>
            <person name="Pinto D."/>
            <person name="Vollmers J."/>
            <person name="Rivas-Marin E."/>
            <person name="Kohn T."/>
            <person name="Peeters S.H."/>
            <person name="Heuer A."/>
            <person name="Rast P."/>
            <person name="Oberbeckmann S."/>
            <person name="Bunk B."/>
            <person name="Jeske O."/>
            <person name="Meyerdierks A."/>
            <person name="Storesund J.E."/>
            <person name="Kallscheuer N."/>
            <person name="Luecker S."/>
            <person name="Lage O.M."/>
            <person name="Pohl T."/>
            <person name="Merkel B.J."/>
            <person name="Hornburger P."/>
            <person name="Mueller R.-W."/>
            <person name="Bruemmer F."/>
            <person name="Labrenz M."/>
            <person name="Spormann A.M."/>
            <person name="Op den Camp H."/>
            <person name="Overmann J."/>
            <person name="Amann R."/>
            <person name="Jetten M.S.M."/>
            <person name="Mascher T."/>
            <person name="Medema M.H."/>
            <person name="Devos D.P."/>
            <person name="Kaster A.-K."/>
            <person name="Ovreas L."/>
            <person name="Rohde M."/>
            <person name="Galperin M.Y."/>
            <person name="Jogler C."/>
        </authorList>
    </citation>
    <scope>NUCLEOTIDE SEQUENCE [LARGE SCALE GENOMIC DNA]</scope>
    <source>
        <strain evidence="2 3">HG15A2</strain>
    </source>
</reference>
<evidence type="ECO:0000313" key="2">
    <source>
        <dbReference type="EMBL" id="QDS99461.1"/>
    </source>
</evidence>
<protein>
    <recommendedName>
        <fullName evidence="1">FAD-dependent urate hydroxylase HpyO/Asp monooxygenase CreE-like FAD/NAD(P)-binding domain-containing protein</fullName>
    </recommendedName>
</protein>
<gene>
    <name evidence="2" type="ORF">HG15A2_27840</name>
</gene>
<dbReference type="OrthoDB" id="6309046at2"/>
<proteinExistence type="predicted"/>
<feature type="domain" description="FAD-dependent urate hydroxylase HpyO/Asp monooxygenase CreE-like FAD/NAD(P)-binding" evidence="1">
    <location>
        <begin position="25"/>
        <end position="182"/>
    </location>
</feature>
<dbReference type="InterPro" id="IPR038732">
    <property type="entry name" value="HpyO/CreE_NAD-binding"/>
</dbReference>